<evidence type="ECO:0000313" key="1">
    <source>
        <dbReference type="EMBL" id="MBB3965802.1"/>
    </source>
</evidence>
<proteinExistence type="predicted"/>
<comment type="caution">
    <text evidence="1">The sequence shown here is derived from an EMBL/GenBank/DDBJ whole genome shotgun (WGS) entry which is preliminary data.</text>
</comment>
<reference evidence="1 2" key="1">
    <citation type="submission" date="2020-08" db="EMBL/GenBank/DDBJ databases">
        <title>Genomic Encyclopedia of Type Strains, Phase IV (KMG-IV): sequencing the most valuable type-strain genomes for metagenomic binning, comparative biology and taxonomic classification.</title>
        <authorList>
            <person name="Goeker M."/>
        </authorList>
    </citation>
    <scope>NUCLEOTIDE SEQUENCE [LARGE SCALE GENOMIC DNA]</scope>
    <source>
        <strain evidence="1 2">DSM 26575</strain>
    </source>
</reference>
<accession>A0A7W6GC65</accession>
<evidence type="ECO:0000313" key="2">
    <source>
        <dbReference type="Proteomes" id="UP000582090"/>
    </source>
</evidence>
<gene>
    <name evidence="1" type="ORF">GGQ67_003481</name>
</gene>
<protein>
    <recommendedName>
        <fullName evidence="3">Integrase</fullName>
    </recommendedName>
</protein>
<keyword evidence="2" id="KW-1185">Reference proteome</keyword>
<name>A0A7W6GC65_9HYPH</name>
<dbReference type="Proteomes" id="UP000582090">
    <property type="component" value="Unassembled WGS sequence"/>
</dbReference>
<dbReference type="AlphaFoldDB" id="A0A7W6GC65"/>
<sequence>MVRAVKAFEAIGTAMEKAGIDSLADCDRACFDAAVSELIANGAVATTDAVGPRLGQIARFLDRNLMCVHPIARWRYPKQRASTNGRVGDAFEARKRRSLPDPEAIDALAQAFQLASDPRDVLTTSVAAILCSAPERINEVLALPVNCEVDQTGDDGRGYLGLRWAGSKGYADHVKLILPAMADVVREALRKIHAITDQARSVARWYENNPTRLYLPEGHEHLRGKEFVELEEIAPLLGLAKPTRPVIRYWVKTAGLQVTKVRRQSGQFAQVIRFADLEKHLIGLLPTGFPIADSKTGLKYADALTAIPYGLFRNGEPSLCMIEPLRYHHIAYALGQNNEAGSVTVFQRVGLDPERRLSIRSHQFRHWLNTLAQGANLSQIDIAKWSGRRSPDQNAFYDHVTSEEIVEQIRAKVGNHAKAIGPLAEIPKHLPVSREEYVTMAVPTAHTTLYGFCIHDFAASPCEMFRNCLDCREHVCIKGLPDRMERIERSLTLATAHLEQAQAAVTDGVYGAEEWVEVHGATVKRLAQLIAILKDPGVEDGAVIQLGKQETYSLSEGAAHDYLKSIETSESRADPCALQTAMESFA</sequence>
<organism evidence="1 2">
    <name type="scientific">Rhizobium metallidurans</name>
    <dbReference type="NCBI Taxonomy" id="1265931"/>
    <lineage>
        <taxon>Bacteria</taxon>
        <taxon>Pseudomonadati</taxon>
        <taxon>Pseudomonadota</taxon>
        <taxon>Alphaproteobacteria</taxon>
        <taxon>Hyphomicrobiales</taxon>
        <taxon>Rhizobiaceae</taxon>
        <taxon>Rhizobium/Agrobacterium group</taxon>
        <taxon>Rhizobium</taxon>
    </lineage>
</organism>
<dbReference type="EMBL" id="JACIDW010000012">
    <property type="protein sequence ID" value="MBB3965802.1"/>
    <property type="molecule type" value="Genomic_DNA"/>
</dbReference>
<dbReference type="RefSeq" id="WP_183901339.1">
    <property type="nucleotide sequence ID" value="NZ_JACIDW010000012.1"/>
</dbReference>
<evidence type="ECO:0008006" key="3">
    <source>
        <dbReference type="Google" id="ProtNLM"/>
    </source>
</evidence>